<evidence type="ECO:0000313" key="2">
    <source>
        <dbReference type="Proteomes" id="UP000015523"/>
    </source>
</evidence>
<dbReference type="eggNOG" id="COG3774">
    <property type="taxonomic scope" value="Bacteria"/>
</dbReference>
<accession>T0IQ20</accession>
<gene>
    <name evidence="1" type="ORF">M529_16685</name>
</gene>
<dbReference type="PATRIC" id="fig|1346791.3.peg.3216"/>
<dbReference type="EMBL" id="AUWY01000112">
    <property type="protein sequence ID" value="EQB30950.1"/>
    <property type="molecule type" value="Genomic_DNA"/>
</dbReference>
<dbReference type="Proteomes" id="UP000015523">
    <property type="component" value="Unassembled WGS sequence"/>
</dbReference>
<proteinExistence type="predicted"/>
<dbReference type="RefSeq" id="WP_021319000.1">
    <property type="nucleotide sequence ID" value="NZ_AUWY01000112.1"/>
</dbReference>
<dbReference type="AlphaFoldDB" id="T0IQ20"/>
<protein>
    <recommendedName>
        <fullName evidence="3">Methyltransferase type 11 domain-containing protein</fullName>
    </recommendedName>
</protein>
<sequence>MNMRKGGLVPFYDLDRQERIRLTETAIAKGESLHSRWIALEAPEAKGWNARAAAAAEWLQGYRSVLDLGCGTMILEPHLADTVRYYPCDIVARDDRTVICDLNLEPPPVVEAEAVACLGLLEYLHQPQSVMAALAKNYPIAVVSYCVIDAMNPSKDRRAHGWVNDFDSVGIATMFEQAGWHIEQRKEHGAFQMLWQLSR</sequence>
<dbReference type="Gene3D" id="3.40.50.150">
    <property type="entry name" value="Vaccinia Virus protein VP39"/>
    <property type="match status" value="1"/>
</dbReference>
<reference evidence="1 2" key="1">
    <citation type="journal article" date="2013" name="Genome Announc.">
        <title>Draft Genome Sequence of Sphingobium ummariense Strain RL-3, a Hexachlorocyclohexane-Degrading Bacterium.</title>
        <authorList>
            <person name="Kohli P."/>
            <person name="Dua A."/>
            <person name="Sangwan N."/>
            <person name="Oldach P."/>
            <person name="Khurana J.P."/>
            <person name="Lal R."/>
        </authorList>
    </citation>
    <scope>NUCLEOTIDE SEQUENCE [LARGE SCALE GENOMIC DNA]</scope>
    <source>
        <strain evidence="1 2">RL-3</strain>
    </source>
</reference>
<comment type="caution">
    <text evidence="1">The sequence shown here is derived from an EMBL/GenBank/DDBJ whole genome shotgun (WGS) entry which is preliminary data.</text>
</comment>
<name>T0IQ20_9SPHN</name>
<dbReference type="SUPFAM" id="SSF53335">
    <property type="entry name" value="S-adenosyl-L-methionine-dependent methyltransferases"/>
    <property type="match status" value="1"/>
</dbReference>
<evidence type="ECO:0008006" key="3">
    <source>
        <dbReference type="Google" id="ProtNLM"/>
    </source>
</evidence>
<keyword evidence="2" id="KW-1185">Reference proteome</keyword>
<dbReference type="OrthoDB" id="9806525at2"/>
<organism evidence="1 2">
    <name type="scientific">Sphingobium ummariense RL-3</name>
    <dbReference type="NCBI Taxonomy" id="1346791"/>
    <lineage>
        <taxon>Bacteria</taxon>
        <taxon>Pseudomonadati</taxon>
        <taxon>Pseudomonadota</taxon>
        <taxon>Alphaproteobacteria</taxon>
        <taxon>Sphingomonadales</taxon>
        <taxon>Sphingomonadaceae</taxon>
        <taxon>Sphingobium</taxon>
    </lineage>
</organism>
<evidence type="ECO:0000313" key="1">
    <source>
        <dbReference type="EMBL" id="EQB30950.1"/>
    </source>
</evidence>
<dbReference type="InterPro" id="IPR029063">
    <property type="entry name" value="SAM-dependent_MTases_sf"/>
</dbReference>
<dbReference type="STRING" id="1346791.M529_16685"/>